<organism evidence="1 2">
    <name type="scientific">Halomarina salina</name>
    <dbReference type="NCBI Taxonomy" id="1872699"/>
    <lineage>
        <taxon>Archaea</taxon>
        <taxon>Methanobacteriati</taxon>
        <taxon>Methanobacteriota</taxon>
        <taxon>Stenosarchaea group</taxon>
        <taxon>Halobacteria</taxon>
        <taxon>Halobacteriales</taxon>
        <taxon>Natronomonadaceae</taxon>
        <taxon>Halomarina</taxon>
    </lineage>
</organism>
<evidence type="ECO:0008006" key="3">
    <source>
        <dbReference type="Google" id="ProtNLM"/>
    </source>
</evidence>
<comment type="caution">
    <text evidence="1">The sequence shown here is derived from an EMBL/GenBank/DDBJ whole genome shotgun (WGS) entry which is preliminary data.</text>
</comment>
<keyword evidence="2" id="KW-1185">Reference proteome</keyword>
<dbReference type="RefSeq" id="WP_247419393.1">
    <property type="nucleotide sequence ID" value="NZ_JALLGW010000002.1"/>
</dbReference>
<dbReference type="Proteomes" id="UP001596099">
    <property type="component" value="Unassembled WGS sequence"/>
</dbReference>
<evidence type="ECO:0000313" key="1">
    <source>
        <dbReference type="EMBL" id="MFC5970395.1"/>
    </source>
</evidence>
<protein>
    <recommendedName>
        <fullName evidence="3">DUF4440 domain-containing protein</fullName>
    </recommendedName>
</protein>
<sequence length="107" mass="12143">MDDPTPPDDLPEAVASTLQSLDGHDLRGAVVYAQELLRARHEPLPTVEPRTDEEVVRVEERDGYLVVHKRQRDAAGDFGDVYVYHVSTERHPDGSVHHHWSLIGREE</sequence>
<accession>A0ABD5RJ10</accession>
<reference evidence="1 2" key="1">
    <citation type="journal article" date="2019" name="Int. J. Syst. Evol. Microbiol.">
        <title>The Global Catalogue of Microorganisms (GCM) 10K type strain sequencing project: providing services to taxonomists for standard genome sequencing and annotation.</title>
        <authorList>
            <consortium name="The Broad Institute Genomics Platform"/>
            <consortium name="The Broad Institute Genome Sequencing Center for Infectious Disease"/>
            <person name="Wu L."/>
            <person name="Ma J."/>
        </authorList>
    </citation>
    <scope>NUCLEOTIDE SEQUENCE [LARGE SCALE GENOMIC DNA]</scope>
    <source>
        <strain evidence="1 2">CGMCC 1.12543</strain>
    </source>
</reference>
<dbReference type="AlphaFoldDB" id="A0ABD5RJ10"/>
<proteinExistence type="predicted"/>
<name>A0ABD5RJ10_9EURY</name>
<gene>
    <name evidence="1" type="ORF">ACFPYI_03545</name>
</gene>
<evidence type="ECO:0000313" key="2">
    <source>
        <dbReference type="Proteomes" id="UP001596099"/>
    </source>
</evidence>
<dbReference type="EMBL" id="JBHSQH010000001">
    <property type="protein sequence ID" value="MFC5970395.1"/>
    <property type="molecule type" value="Genomic_DNA"/>
</dbReference>